<dbReference type="SMART" id="SM01134">
    <property type="entry name" value="DeoRC"/>
    <property type="match status" value="1"/>
</dbReference>
<dbReference type="PROSITE" id="PS00894">
    <property type="entry name" value="HTH_DEOR_1"/>
    <property type="match status" value="1"/>
</dbReference>
<evidence type="ECO:0000256" key="1">
    <source>
        <dbReference type="ARBA" id="ARBA00021390"/>
    </source>
</evidence>
<name>A0ABS4X4N0_9MICO</name>
<comment type="caution">
    <text evidence="8">The sequence shown here is derived from an EMBL/GenBank/DDBJ whole genome shotgun (WGS) entry which is preliminary data.</text>
</comment>
<organism evidence="8 9">
    <name type="scientific">Brachybacterium sacelli</name>
    <dbReference type="NCBI Taxonomy" id="173364"/>
    <lineage>
        <taxon>Bacteria</taxon>
        <taxon>Bacillati</taxon>
        <taxon>Actinomycetota</taxon>
        <taxon>Actinomycetes</taxon>
        <taxon>Micrococcales</taxon>
        <taxon>Dermabacteraceae</taxon>
        <taxon>Brachybacterium</taxon>
    </lineage>
</organism>
<dbReference type="PROSITE" id="PS51000">
    <property type="entry name" value="HTH_DEOR_2"/>
    <property type="match status" value="1"/>
</dbReference>
<comment type="function">
    <text evidence="6">Repressor of the lactose catabolism operon. Galactose-6-phosphate is the inducer.</text>
</comment>
<sequence length="253" mass="26918">MYARERQRQVLEVLAQSGRVTVTALAEQFDVATETVRRDLDQLAGQELLVRVHGGAVPRSTTEVEPDLESRRTTHVERKRRIALAASHLLPADPRAAVLLDAGSTTAELLPHLAQRRGPVITNAPAIAQGALVHTELEVHLLPGRVRPTTQAAVGSSTVDAVRALHPEIAFLGCNGLDEDGFTTPDPDEAAVKSAVVRSAGRRVVLADSSKAGARRLVTFAGAAEVDALVTDDGLPEEIRGRLVEAGIEVLLA</sequence>
<dbReference type="SUPFAM" id="SSF46785">
    <property type="entry name" value="Winged helix' DNA-binding domain"/>
    <property type="match status" value="1"/>
</dbReference>
<proteinExistence type="predicted"/>
<protein>
    <recommendedName>
        <fullName evidence="1">Lactose phosphotransferase system repressor</fullName>
    </recommendedName>
</protein>
<dbReference type="Pfam" id="PF00455">
    <property type="entry name" value="DeoRC"/>
    <property type="match status" value="1"/>
</dbReference>
<evidence type="ECO:0000256" key="2">
    <source>
        <dbReference type="ARBA" id="ARBA00022491"/>
    </source>
</evidence>
<dbReference type="InterPro" id="IPR050313">
    <property type="entry name" value="Carb_Metab_HTH_regulators"/>
</dbReference>
<gene>
    <name evidence="8" type="ORF">JOF43_003402</name>
</gene>
<dbReference type="Pfam" id="PF08220">
    <property type="entry name" value="HTH_DeoR"/>
    <property type="match status" value="1"/>
</dbReference>
<dbReference type="PANTHER" id="PTHR30363">
    <property type="entry name" value="HTH-TYPE TRANSCRIPTIONAL REGULATOR SRLR-RELATED"/>
    <property type="match status" value="1"/>
</dbReference>
<keyword evidence="4" id="KW-0238">DNA-binding</keyword>
<dbReference type="RefSeq" id="WP_209904153.1">
    <property type="nucleotide sequence ID" value="NZ_BAAAJW010000012.1"/>
</dbReference>
<reference evidence="8 9" key="1">
    <citation type="submission" date="2021-03" db="EMBL/GenBank/DDBJ databases">
        <title>Sequencing the genomes of 1000 actinobacteria strains.</title>
        <authorList>
            <person name="Klenk H.-P."/>
        </authorList>
    </citation>
    <scope>NUCLEOTIDE SEQUENCE [LARGE SCALE GENOMIC DNA]</scope>
    <source>
        <strain evidence="8 9">DSM 14566</strain>
    </source>
</reference>
<dbReference type="Proteomes" id="UP001519290">
    <property type="component" value="Unassembled WGS sequence"/>
</dbReference>
<evidence type="ECO:0000256" key="6">
    <source>
        <dbReference type="ARBA" id="ARBA00024937"/>
    </source>
</evidence>
<keyword evidence="2" id="KW-0678">Repressor</keyword>
<dbReference type="InterPro" id="IPR036390">
    <property type="entry name" value="WH_DNA-bd_sf"/>
</dbReference>
<feature type="domain" description="HTH deoR-type" evidence="7">
    <location>
        <begin position="3"/>
        <end position="58"/>
    </location>
</feature>
<evidence type="ECO:0000256" key="3">
    <source>
        <dbReference type="ARBA" id="ARBA00023015"/>
    </source>
</evidence>
<dbReference type="InterPro" id="IPR001034">
    <property type="entry name" value="DeoR_HTH"/>
</dbReference>
<keyword evidence="9" id="KW-1185">Reference proteome</keyword>
<evidence type="ECO:0000256" key="5">
    <source>
        <dbReference type="ARBA" id="ARBA00023163"/>
    </source>
</evidence>
<dbReference type="Gene3D" id="3.40.50.1360">
    <property type="match status" value="1"/>
</dbReference>
<keyword evidence="5" id="KW-0804">Transcription</keyword>
<keyword evidence="3" id="KW-0805">Transcription regulation</keyword>
<accession>A0ABS4X4N0</accession>
<dbReference type="InterPro" id="IPR018356">
    <property type="entry name" value="Tscrpt_reg_HTH_DeoR_CS"/>
</dbReference>
<evidence type="ECO:0000313" key="8">
    <source>
        <dbReference type="EMBL" id="MBP2383413.1"/>
    </source>
</evidence>
<dbReference type="Gene3D" id="1.10.10.10">
    <property type="entry name" value="Winged helix-like DNA-binding domain superfamily/Winged helix DNA-binding domain"/>
    <property type="match status" value="1"/>
</dbReference>
<dbReference type="PRINTS" id="PR00037">
    <property type="entry name" value="HTHLACR"/>
</dbReference>
<dbReference type="InterPro" id="IPR037171">
    <property type="entry name" value="NagB/RpiA_transferase-like"/>
</dbReference>
<dbReference type="PANTHER" id="PTHR30363:SF4">
    <property type="entry name" value="GLYCEROL-3-PHOSPHATE REGULON REPRESSOR"/>
    <property type="match status" value="1"/>
</dbReference>
<dbReference type="SMART" id="SM00420">
    <property type="entry name" value="HTH_DEOR"/>
    <property type="match status" value="1"/>
</dbReference>
<evidence type="ECO:0000259" key="7">
    <source>
        <dbReference type="PROSITE" id="PS51000"/>
    </source>
</evidence>
<dbReference type="InterPro" id="IPR014036">
    <property type="entry name" value="DeoR-like_C"/>
</dbReference>
<evidence type="ECO:0000313" key="9">
    <source>
        <dbReference type="Proteomes" id="UP001519290"/>
    </source>
</evidence>
<dbReference type="SUPFAM" id="SSF100950">
    <property type="entry name" value="NagB/RpiA/CoA transferase-like"/>
    <property type="match status" value="1"/>
</dbReference>
<dbReference type="InterPro" id="IPR036388">
    <property type="entry name" value="WH-like_DNA-bd_sf"/>
</dbReference>
<evidence type="ECO:0000256" key="4">
    <source>
        <dbReference type="ARBA" id="ARBA00023125"/>
    </source>
</evidence>
<dbReference type="EMBL" id="JAGIOD010000002">
    <property type="protein sequence ID" value="MBP2383413.1"/>
    <property type="molecule type" value="Genomic_DNA"/>
</dbReference>